<feature type="transmembrane region" description="Helical" evidence="1">
    <location>
        <begin position="58"/>
        <end position="78"/>
    </location>
</feature>
<evidence type="ECO:0000313" key="2">
    <source>
        <dbReference type="EMBL" id="MCV7391132.1"/>
    </source>
</evidence>
<sequence>MVEDANCADASARLNIDRCGNYLLRQTARFPSSNGLTMIVLGIILLLIGYFAGIPILYTIGGILLVIGVILWILGAVGRPVGGRKVWY</sequence>
<reference evidence="2" key="1">
    <citation type="submission" date="2020-07" db="EMBL/GenBank/DDBJ databases">
        <authorList>
            <person name="Pettersson B.M.F."/>
            <person name="Behra P.R.K."/>
            <person name="Ramesh M."/>
            <person name="Das S."/>
            <person name="Dasgupta S."/>
            <person name="Kirsebom L.A."/>
        </authorList>
    </citation>
    <scope>NUCLEOTIDE SEQUENCE</scope>
    <source>
        <strain evidence="2">DSM 44242</strain>
    </source>
</reference>
<evidence type="ECO:0000256" key="1">
    <source>
        <dbReference type="SAM" id="Phobius"/>
    </source>
</evidence>
<name>A0AAP7LBF0_9MYCO</name>
<evidence type="ECO:0000313" key="3">
    <source>
        <dbReference type="Proteomes" id="UP001141659"/>
    </source>
</evidence>
<keyword evidence="1" id="KW-1133">Transmembrane helix</keyword>
<proteinExistence type="predicted"/>
<comment type="caution">
    <text evidence="2">The sequence shown here is derived from an EMBL/GenBank/DDBJ whole genome shotgun (WGS) entry which is preliminary data.</text>
</comment>
<feature type="transmembrane region" description="Helical" evidence="1">
    <location>
        <begin position="35"/>
        <end position="52"/>
    </location>
</feature>
<accession>A0AAP7LBF0</accession>
<dbReference type="RefSeq" id="WP_036449313.1">
    <property type="nucleotide sequence ID" value="NZ_JACKVC010000021.1"/>
</dbReference>
<dbReference type="EMBL" id="JACKVC010000021">
    <property type="protein sequence ID" value="MCV7391132.1"/>
    <property type="molecule type" value="Genomic_DNA"/>
</dbReference>
<dbReference type="AlphaFoldDB" id="A0AAP7LBF0"/>
<protein>
    <submittedName>
        <fullName evidence="2">Uncharacterized protein</fullName>
    </submittedName>
</protein>
<keyword evidence="1" id="KW-0812">Transmembrane</keyword>
<organism evidence="2 3">
    <name type="scientific">Mycolicibacterium porcinum</name>
    <dbReference type="NCBI Taxonomy" id="39693"/>
    <lineage>
        <taxon>Bacteria</taxon>
        <taxon>Bacillati</taxon>
        <taxon>Actinomycetota</taxon>
        <taxon>Actinomycetes</taxon>
        <taxon>Mycobacteriales</taxon>
        <taxon>Mycobacteriaceae</taxon>
        <taxon>Mycolicibacterium</taxon>
    </lineage>
</organism>
<dbReference type="Proteomes" id="UP001141659">
    <property type="component" value="Unassembled WGS sequence"/>
</dbReference>
<reference evidence="2" key="2">
    <citation type="journal article" date="2022" name="BMC Genomics">
        <title>Comparative genome analysis of mycobacteria focusing on tRNA and non-coding RNA.</title>
        <authorList>
            <person name="Behra P.R.K."/>
            <person name="Pettersson B.M.F."/>
            <person name="Ramesh M."/>
            <person name="Das S."/>
            <person name="Dasgupta S."/>
            <person name="Kirsebom L.A."/>
        </authorList>
    </citation>
    <scope>NUCLEOTIDE SEQUENCE</scope>
    <source>
        <strain evidence="2">DSM 44242</strain>
    </source>
</reference>
<gene>
    <name evidence="2" type="ORF">H5P34_24005</name>
</gene>
<keyword evidence="1" id="KW-0472">Membrane</keyword>